<gene>
    <name evidence="7" type="ORF">MRN70_13260</name>
</gene>
<dbReference type="EMBL" id="CP095338">
    <property type="protein sequence ID" value="XAG22637.1"/>
    <property type="molecule type" value="Genomic_DNA"/>
</dbReference>
<sequence length="211" mass="23622">MDMWSWISVALSGFISISALENHHRRQAVLFKMVSLVLLLAMIIEPLFSRSMPAIWITTGLVIAMLADGLHTFHLRPKLCFLGFLFAQLCYSKAFWIQLSGNMVWWLPALLIATSIVTFFLLLPQIDTLLFPVTIMGLVLVQLAWASGEVLLQRPSLASLAGFVGSLLFILSALLLAIHDYRHTLPWGQYWISGSYLLAQSLMVASVVLLF</sequence>
<evidence type="ECO:0000256" key="1">
    <source>
        <dbReference type="ARBA" id="ARBA00004141"/>
    </source>
</evidence>
<feature type="transmembrane region" description="Helical" evidence="6">
    <location>
        <begin position="157"/>
        <end position="178"/>
    </location>
</feature>
<feature type="transmembrane region" description="Helical" evidence="6">
    <location>
        <begin position="6"/>
        <end position="22"/>
    </location>
</feature>
<dbReference type="PANTHER" id="PTHR31885:SF6">
    <property type="entry name" value="GH04784P"/>
    <property type="match status" value="1"/>
</dbReference>
<feature type="transmembrane region" description="Helical" evidence="6">
    <location>
        <begin position="103"/>
        <end position="122"/>
    </location>
</feature>
<feature type="transmembrane region" description="Helical" evidence="6">
    <location>
        <begin position="79"/>
        <end position="97"/>
    </location>
</feature>
<evidence type="ECO:0000313" key="7">
    <source>
        <dbReference type="EMBL" id="XAG22637.1"/>
    </source>
</evidence>
<comment type="subcellular location">
    <subcellularLocation>
        <location evidence="1">Membrane</location>
        <topology evidence="1">Multi-pass membrane protein</topology>
    </subcellularLocation>
</comment>
<feature type="transmembrane region" description="Helical" evidence="6">
    <location>
        <begin position="29"/>
        <end position="48"/>
    </location>
</feature>
<dbReference type="Pfam" id="PF07947">
    <property type="entry name" value="YhhN"/>
    <property type="match status" value="1"/>
</dbReference>
<feature type="transmembrane region" description="Helical" evidence="6">
    <location>
        <begin position="129"/>
        <end position="145"/>
    </location>
</feature>
<dbReference type="GO" id="GO:0016020">
    <property type="term" value="C:membrane"/>
    <property type="evidence" value="ECO:0007669"/>
    <property type="project" value="UniProtKB-SubCell"/>
</dbReference>
<keyword evidence="5 6" id="KW-0472">Membrane</keyword>
<reference evidence="7" key="1">
    <citation type="submission" date="2022-03" db="EMBL/GenBank/DDBJ databases">
        <title>Sea Food Isolates.</title>
        <authorList>
            <person name="Li c."/>
        </authorList>
    </citation>
    <scope>NUCLEOTIDE SEQUENCE</scope>
    <source>
        <strain evidence="7">19PA01SH03</strain>
    </source>
</reference>
<evidence type="ECO:0000256" key="4">
    <source>
        <dbReference type="ARBA" id="ARBA00022989"/>
    </source>
</evidence>
<dbReference type="GO" id="GO:0016787">
    <property type="term" value="F:hydrolase activity"/>
    <property type="evidence" value="ECO:0007669"/>
    <property type="project" value="TreeGrafter"/>
</dbReference>
<keyword evidence="3 6" id="KW-0812">Transmembrane</keyword>
<organism evidence="7">
    <name type="scientific">bacterium 19PA01SH03</name>
    <dbReference type="NCBI Taxonomy" id="2920705"/>
    <lineage>
        <taxon>Bacteria</taxon>
    </lineage>
</organism>
<name>A0AAU6SRJ9_UNCXX</name>
<evidence type="ECO:0000256" key="3">
    <source>
        <dbReference type="ARBA" id="ARBA00022692"/>
    </source>
</evidence>
<accession>A0AAU6SRJ9</accession>
<protein>
    <submittedName>
        <fullName evidence="7">Lysoplasmalogenase</fullName>
    </submittedName>
</protein>
<evidence type="ECO:0000256" key="5">
    <source>
        <dbReference type="ARBA" id="ARBA00023136"/>
    </source>
</evidence>
<evidence type="ECO:0000256" key="6">
    <source>
        <dbReference type="SAM" id="Phobius"/>
    </source>
</evidence>
<feature type="transmembrane region" description="Helical" evidence="6">
    <location>
        <begin position="190"/>
        <end position="210"/>
    </location>
</feature>
<comment type="similarity">
    <text evidence="2">Belongs to the TMEM86 family.</text>
</comment>
<dbReference type="PANTHER" id="PTHR31885">
    <property type="entry name" value="GH04784P"/>
    <property type="match status" value="1"/>
</dbReference>
<proteinExistence type="inferred from homology"/>
<dbReference type="AlphaFoldDB" id="A0AAU6SRJ9"/>
<feature type="transmembrane region" description="Helical" evidence="6">
    <location>
        <begin position="54"/>
        <end position="72"/>
    </location>
</feature>
<keyword evidence="4 6" id="KW-1133">Transmembrane helix</keyword>
<dbReference type="InterPro" id="IPR012506">
    <property type="entry name" value="TMEM86B-like"/>
</dbReference>
<evidence type="ECO:0000256" key="2">
    <source>
        <dbReference type="ARBA" id="ARBA00007375"/>
    </source>
</evidence>